<evidence type="ECO:0000313" key="2">
    <source>
        <dbReference type="EMBL" id="UJO16886.1"/>
    </source>
</evidence>
<name>A0A9Q8LGA3_PASFU</name>
<evidence type="ECO:0000313" key="3">
    <source>
        <dbReference type="Proteomes" id="UP000756132"/>
    </source>
</evidence>
<organism evidence="2 3">
    <name type="scientific">Passalora fulva</name>
    <name type="common">Tomato leaf mold</name>
    <name type="synonym">Cladosporium fulvum</name>
    <dbReference type="NCBI Taxonomy" id="5499"/>
    <lineage>
        <taxon>Eukaryota</taxon>
        <taxon>Fungi</taxon>
        <taxon>Dikarya</taxon>
        <taxon>Ascomycota</taxon>
        <taxon>Pezizomycotina</taxon>
        <taxon>Dothideomycetes</taxon>
        <taxon>Dothideomycetidae</taxon>
        <taxon>Mycosphaerellales</taxon>
        <taxon>Mycosphaerellaceae</taxon>
        <taxon>Fulvia</taxon>
    </lineage>
</organism>
<feature type="region of interest" description="Disordered" evidence="1">
    <location>
        <begin position="55"/>
        <end position="94"/>
    </location>
</feature>
<accession>A0A9Q8LGA3</accession>
<reference evidence="2" key="1">
    <citation type="submission" date="2021-12" db="EMBL/GenBank/DDBJ databases">
        <authorList>
            <person name="Zaccaron A."/>
            <person name="Stergiopoulos I."/>
        </authorList>
    </citation>
    <scope>NUCLEOTIDE SEQUENCE</scope>
    <source>
        <strain evidence="2">Race5_Kim</strain>
    </source>
</reference>
<gene>
    <name evidence="2" type="ORF">CLAFUR5_05369</name>
</gene>
<dbReference type="RefSeq" id="XP_047761252.1">
    <property type="nucleotide sequence ID" value="XM_047904517.1"/>
</dbReference>
<sequence length="128" mass="14625">MVYPTFQWLPDFEKTGFWIGCRSMFHESQGHFTKELSVSSISSRLGWFGTRRLLPSASSEPAEAVDTSNPSDDIKQEQLPTPPPSPRACSSSAGEMEDKWLCVDNKRSRLKAEMDYQARHPVKKKRKF</sequence>
<dbReference type="GeneID" id="71985247"/>
<dbReference type="AlphaFoldDB" id="A0A9Q8LGA3"/>
<protein>
    <submittedName>
        <fullName evidence="2">Uncharacterized protein</fullName>
    </submittedName>
</protein>
<dbReference type="EMBL" id="CP090166">
    <property type="protein sequence ID" value="UJO16886.1"/>
    <property type="molecule type" value="Genomic_DNA"/>
</dbReference>
<proteinExistence type="predicted"/>
<evidence type="ECO:0000256" key="1">
    <source>
        <dbReference type="SAM" id="MobiDB-lite"/>
    </source>
</evidence>
<dbReference type="KEGG" id="ffu:CLAFUR5_05369"/>
<dbReference type="Proteomes" id="UP000756132">
    <property type="component" value="Chromosome 4"/>
</dbReference>
<reference evidence="2" key="2">
    <citation type="journal article" date="2022" name="Microb. Genom.">
        <title>A chromosome-scale genome assembly of the tomato pathogen Cladosporium fulvum reveals a compartmentalized genome architecture and the presence of a dispensable chromosome.</title>
        <authorList>
            <person name="Zaccaron A.Z."/>
            <person name="Chen L.H."/>
            <person name="Samaras A."/>
            <person name="Stergiopoulos I."/>
        </authorList>
    </citation>
    <scope>NUCLEOTIDE SEQUENCE</scope>
    <source>
        <strain evidence="2">Race5_Kim</strain>
    </source>
</reference>
<keyword evidence="3" id="KW-1185">Reference proteome</keyword>